<dbReference type="Gene3D" id="3.40.630.40">
    <property type="entry name" value="Zn-dependent exopeptidases"/>
    <property type="match status" value="1"/>
</dbReference>
<keyword evidence="2" id="KW-0812">Transmembrane</keyword>
<sequence>MYDLRLKNIPAEVWMGILVLACTILLFTGGVKNVLPASGSVEKKVILIDAGHGGDDPGKIGINQAKEKDINLAIAKKLKVCLEKAGFEVVMTREADESVKGPEQGNKKSTDMRNRCAKIRETKPAMAVSIHQNSYTEEYVSGPQVFYYTTSAEGKEIAGCIQNVMNKELQIERPREIKANDTYYILKRSEAPAVIVECGFLSNEREAALLITDTYQQKAAESICDGIQKYFAAKM</sequence>
<dbReference type="InterPro" id="IPR002508">
    <property type="entry name" value="MurNAc-LAA_cat"/>
</dbReference>
<evidence type="ECO:0000256" key="2">
    <source>
        <dbReference type="SAM" id="Phobius"/>
    </source>
</evidence>
<name>A0ABX2GXU9_9FIRM</name>
<keyword evidence="2" id="KW-1133">Transmembrane helix</keyword>
<dbReference type="InterPro" id="IPR050695">
    <property type="entry name" value="N-acetylmuramoyl_amidase_3"/>
</dbReference>
<dbReference type="Proteomes" id="UP000821846">
    <property type="component" value="Unassembled WGS sequence"/>
</dbReference>
<keyword evidence="1" id="KW-0378">Hydrolase</keyword>
<evidence type="ECO:0000256" key="1">
    <source>
        <dbReference type="ARBA" id="ARBA00022801"/>
    </source>
</evidence>
<organism evidence="4 5">
    <name type="scientific">Faecalicatena fissicatena</name>
    <dbReference type="NCBI Taxonomy" id="290055"/>
    <lineage>
        <taxon>Bacteria</taxon>
        <taxon>Bacillati</taxon>
        <taxon>Bacillota</taxon>
        <taxon>Clostridia</taxon>
        <taxon>Lachnospirales</taxon>
        <taxon>Lachnospiraceae</taxon>
        <taxon>Faecalicatena</taxon>
    </lineage>
</organism>
<dbReference type="PANTHER" id="PTHR30404">
    <property type="entry name" value="N-ACETYLMURAMOYL-L-ALANINE AMIDASE"/>
    <property type="match status" value="1"/>
</dbReference>
<comment type="caution">
    <text evidence="4">The sequence shown here is derived from an EMBL/GenBank/DDBJ whole genome shotgun (WGS) entry which is preliminary data.</text>
</comment>
<protein>
    <submittedName>
        <fullName evidence="4">N-acetylmuramoyl-L-alanine amidase</fullName>
    </submittedName>
</protein>
<keyword evidence="2" id="KW-0472">Membrane</keyword>
<dbReference type="SUPFAM" id="SSF53187">
    <property type="entry name" value="Zn-dependent exopeptidases"/>
    <property type="match status" value="1"/>
</dbReference>
<gene>
    <name evidence="4" type="ORF">HFM93_04515</name>
</gene>
<dbReference type="CDD" id="cd02696">
    <property type="entry name" value="MurNAc-LAA"/>
    <property type="match status" value="1"/>
</dbReference>
<feature type="domain" description="MurNAc-LAA" evidence="3">
    <location>
        <begin position="116"/>
        <end position="228"/>
    </location>
</feature>
<dbReference type="Pfam" id="PF01520">
    <property type="entry name" value="Amidase_3"/>
    <property type="match status" value="1"/>
</dbReference>
<keyword evidence="5" id="KW-1185">Reference proteome</keyword>
<dbReference type="EMBL" id="JAAWUZ010000010">
    <property type="protein sequence ID" value="NSG29554.1"/>
    <property type="molecule type" value="Genomic_DNA"/>
</dbReference>
<proteinExistence type="predicted"/>
<accession>A0ABX2GXU9</accession>
<evidence type="ECO:0000313" key="5">
    <source>
        <dbReference type="Proteomes" id="UP000821846"/>
    </source>
</evidence>
<evidence type="ECO:0000259" key="3">
    <source>
        <dbReference type="SMART" id="SM00646"/>
    </source>
</evidence>
<evidence type="ECO:0000313" key="4">
    <source>
        <dbReference type="EMBL" id="NSG29554.1"/>
    </source>
</evidence>
<dbReference type="PANTHER" id="PTHR30404:SF0">
    <property type="entry name" value="N-ACETYLMURAMOYL-L-ALANINE AMIDASE AMIC"/>
    <property type="match status" value="1"/>
</dbReference>
<feature type="transmembrane region" description="Helical" evidence="2">
    <location>
        <begin position="13"/>
        <end position="35"/>
    </location>
</feature>
<dbReference type="SMART" id="SM00646">
    <property type="entry name" value="Ami_3"/>
    <property type="match status" value="1"/>
</dbReference>
<reference evidence="4 5" key="1">
    <citation type="journal article" date="2020" name="Cell Host Microbe">
        <title>Functional and Genomic Variation between Human-Derived Isolates of Lachnospiraceae Reveals Inter- and Intra-Species Diversity.</title>
        <authorList>
            <person name="Sorbara M.T."/>
            <person name="Littmann E.R."/>
            <person name="Fontana E."/>
            <person name="Moody T.U."/>
            <person name="Kohout C.E."/>
            <person name="Gjonbalaj M."/>
            <person name="Eaton V."/>
            <person name="Seok R."/>
            <person name="Leiner I.M."/>
            <person name="Pamer E.G."/>
        </authorList>
    </citation>
    <scope>NUCLEOTIDE SEQUENCE [LARGE SCALE GENOMIC DNA]</scope>
    <source>
        <strain evidence="4 5">MSK.14.16</strain>
    </source>
</reference>